<dbReference type="PROSITE" id="PS50110">
    <property type="entry name" value="RESPONSE_REGULATORY"/>
    <property type="match status" value="1"/>
</dbReference>
<dbReference type="InterPro" id="IPR001789">
    <property type="entry name" value="Sig_transdc_resp-reg_receiver"/>
</dbReference>
<feature type="domain" description="Response regulatory" evidence="4">
    <location>
        <begin position="2"/>
        <end position="120"/>
    </location>
</feature>
<dbReference type="SMART" id="SM00850">
    <property type="entry name" value="LytTR"/>
    <property type="match status" value="1"/>
</dbReference>
<dbReference type="InterPro" id="IPR011006">
    <property type="entry name" value="CheY-like_superfamily"/>
</dbReference>
<reference evidence="6 7" key="1">
    <citation type="submission" date="2024-03" db="EMBL/GenBank/DDBJ databases">
        <title>Human intestinal bacterial collection.</title>
        <authorList>
            <person name="Pauvert C."/>
            <person name="Hitch T.C.A."/>
            <person name="Clavel T."/>
        </authorList>
    </citation>
    <scope>NUCLEOTIDE SEQUENCE [LARGE SCALE GENOMIC DNA]</scope>
    <source>
        <strain evidence="6 7">CLA-JM-H38</strain>
    </source>
</reference>
<protein>
    <recommendedName>
        <fullName evidence="1">Stage 0 sporulation protein A homolog</fullName>
    </recommendedName>
</protein>
<feature type="domain" description="HTH LytTR-type" evidence="5">
    <location>
        <begin position="130"/>
        <end position="231"/>
    </location>
</feature>
<dbReference type="PANTHER" id="PTHR37299:SF1">
    <property type="entry name" value="STAGE 0 SPORULATION PROTEIN A HOMOLOG"/>
    <property type="match status" value="1"/>
</dbReference>
<feature type="modified residue" description="4-aspartylphosphate" evidence="3">
    <location>
        <position position="57"/>
    </location>
</feature>
<dbReference type="GO" id="GO:0003677">
    <property type="term" value="F:DNA binding"/>
    <property type="evidence" value="ECO:0007669"/>
    <property type="project" value="UniProtKB-KW"/>
</dbReference>
<evidence type="ECO:0000256" key="2">
    <source>
        <dbReference type="ARBA" id="ARBA00024867"/>
    </source>
</evidence>
<evidence type="ECO:0000313" key="7">
    <source>
        <dbReference type="Proteomes" id="UP001490816"/>
    </source>
</evidence>
<dbReference type="PANTHER" id="PTHR37299">
    <property type="entry name" value="TRANSCRIPTIONAL REGULATOR-RELATED"/>
    <property type="match status" value="1"/>
</dbReference>
<dbReference type="RefSeq" id="WP_015523542.1">
    <property type="nucleotide sequence ID" value="NZ_JBBMEZ010000004.1"/>
</dbReference>
<comment type="caution">
    <text evidence="6">The sequence shown here is derived from an EMBL/GenBank/DDBJ whole genome shotgun (WGS) entry which is preliminary data.</text>
</comment>
<proteinExistence type="predicted"/>
<dbReference type="Pfam" id="PF04397">
    <property type="entry name" value="LytTR"/>
    <property type="match status" value="1"/>
</dbReference>
<organism evidence="6 7">
    <name type="scientific">Ruminococcoides intestinale</name>
    <dbReference type="NCBI Taxonomy" id="3133162"/>
    <lineage>
        <taxon>Bacteria</taxon>
        <taxon>Bacillati</taxon>
        <taxon>Bacillota</taxon>
        <taxon>Clostridia</taxon>
        <taxon>Eubacteriales</taxon>
        <taxon>Oscillospiraceae</taxon>
        <taxon>Ruminococcoides</taxon>
    </lineage>
</organism>
<dbReference type="SMART" id="SM00448">
    <property type="entry name" value="REC"/>
    <property type="match status" value="1"/>
</dbReference>
<sequence length="240" mass="27807">MRIAIVDDCENERNELCKRLSQSSFSRSYDIEICGYGNGTDFLNEAMQNRFDLVFMDIYMEKENGIDAAQKLRKFDKDCLLVFTTTSTDHALEGFRVRALHYLVKPYSDEELDMLLDEISQKISVEEKYIEIPSASDSLRIKLCDILYAEHFKHCIHIHCTDKSEKSVRSTFAEFVMLFDDGDNFFVCNRGIIVNLEHIMDINGNEFVLDNGERISISRSLVKSAKSTFGEYIFGRRDLH</sequence>
<dbReference type="Pfam" id="PF00072">
    <property type="entry name" value="Response_reg"/>
    <property type="match status" value="1"/>
</dbReference>
<evidence type="ECO:0000259" key="5">
    <source>
        <dbReference type="PROSITE" id="PS50930"/>
    </source>
</evidence>
<dbReference type="EMBL" id="JBBMEZ010000004">
    <property type="protein sequence ID" value="MEQ2469232.1"/>
    <property type="molecule type" value="Genomic_DNA"/>
</dbReference>
<dbReference type="InterPro" id="IPR046947">
    <property type="entry name" value="LytR-like"/>
</dbReference>
<evidence type="ECO:0000256" key="3">
    <source>
        <dbReference type="PROSITE-ProRule" id="PRU00169"/>
    </source>
</evidence>
<keyword evidence="7" id="KW-1185">Reference proteome</keyword>
<evidence type="ECO:0000256" key="1">
    <source>
        <dbReference type="ARBA" id="ARBA00018672"/>
    </source>
</evidence>
<keyword evidence="6" id="KW-0238">DNA-binding</keyword>
<dbReference type="InterPro" id="IPR007492">
    <property type="entry name" value="LytTR_DNA-bd_dom"/>
</dbReference>
<name>A0ABV1FAA9_9FIRM</name>
<comment type="function">
    <text evidence="2">May play the central regulatory role in sporulation. It may be an element of the effector pathway responsible for the activation of sporulation genes in response to nutritional stress. Spo0A may act in concert with spo0H (a sigma factor) to control the expression of some genes that are critical to the sporulation process.</text>
</comment>
<dbReference type="SUPFAM" id="SSF52172">
    <property type="entry name" value="CheY-like"/>
    <property type="match status" value="1"/>
</dbReference>
<evidence type="ECO:0000313" key="6">
    <source>
        <dbReference type="EMBL" id="MEQ2469232.1"/>
    </source>
</evidence>
<gene>
    <name evidence="6" type="ORF">WMO39_02615</name>
</gene>
<dbReference type="Gene3D" id="3.40.50.2300">
    <property type="match status" value="1"/>
</dbReference>
<dbReference type="PROSITE" id="PS50930">
    <property type="entry name" value="HTH_LYTTR"/>
    <property type="match status" value="1"/>
</dbReference>
<dbReference type="Gene3D" id="2.40.50.1020">
    <property type="entry name" value="LytTr DNA-binding domain"/>
    <property type="match status" value="1"/>
</dbReference>
<dbReference type="Proteomes" id="UP001490816">
    <property type="component" value="Unassembled WGS sequence"/>
</dbReference>
<evidence type="ECO:0000259" key="4">
    <source>
        <dbReference type="PROSITE" id="PS50110"/>
    </source>
</evidence>
<accession>A0ABV1FAA9</accession>
<keyword evidence="3" id="KW-0597">Phosphoprotein</keyword>